<accession>A0AAN6MNV0</accession>
<gene>
    <name evidence="3" type="ORF">C8A05DRAFT_43039</name>
</gene>
<protein>
    <recommendedName>
        <fullName evidence="2">2EXR domain-containing protein</fullName>
    </recommendedName>
</protein>
<feature type="compositionally biased region" description="Acidic residues" evidence="1">
    <location>
        <begin position="44"/>
        <end position="61"/>
    </location>
</feature>
<comment type="caution">
    <text evidence="3">The sequence shown here is derived from an EMBL/GenBank/DDBJ whole genome shotgun (WGS) entry which is preliminary data.</text>
</comment>
<feature type="domain" description="2EXR" evidence="2">
    <location>
        <begin position="80"/>
        <end position="181"/>
    </location>
</feature>
<feature type="compositionally biased region" description="Acidic residues" evidence="1">
    <location>
        <begin position="18"/>
        <end position="31"/>
    </location>
</feature>
<dbReference type="EMBL" id="MU855429">
    <property type="protein sequence ID" value="KAK3903795.1"/>
    <property type="molecule type" value="Genomic_DNA"/>
</dbReference>
<dbReference type="AlphaFoldDB" id="A0AAN6MNV0"/>
<feature type="region of interest" description="Disordered" evidence="1">
    <location>
        <begin position="1"/>
        <end position="73"/>
    </location>
</feature>
<evidence type="ECO:0000259" key="2">
    <source>
        <dbReference type="Pfam" id="PF20150"/>
    </source>
</evidence>
<feature type="compositionally biased region" description="Low complexity" evidence="1">
    <location>
        <begin position="348"/>
        <end position="358"/>
    </location>
</feature>
<dbReference type="InterPro" id="IPR045518">
    <property type="entry name" value="2EXR"/>
</dbReference>
<dbReference type="Proteomes" id="UP001303889">
    <property type="component" value="Unassembled WGS sequence"/>
</dbReference>
<evidence type="ECO:0000313" key="4">
    <source>
        <dbReference type="Proteomes" id="UP001303889"/>
    </source>
</evidence>
<evidence type="ECO:0000313" key="3">
    <source>
        <dbReference type="EMBL" id="KAK3903795.1"/>
    </source>
</evidence>
<feature type="compositionally biased region" description="Acidic residues" evidence="1">
    <location>
        <begin position="394"/>
        <end position="405"/>
    </location>
</feature>
<feature type="compositionally biased region" description="Acidic residues" evidence="1">
    <location>
        <begin position="620"/>
        <end position="630"/>
    </location>
</feature>
<reference evidence="3" key="2">
    <citation type="submission" date="2023-05" db="EMBL/GenBank/DDBJ databases">
        <authorList>
            <consortium name="Lawrence Berkeley National Laboratory"/>
            <person name="Steindorff A."/>
            <person name="Hensen N."/>
            <person name="Bonometti L."/>
            <person name="Westerberg I."/>
            <person name="Brannstrom I.O."/>
            <person name="Guillou S."/>
            <person name="Cros-Aarteil S."/>
            <person name="Calhoun S."/>
            <person name="Haridas S."/>
            <person name="Kuo A."/>
            <person name="Mondo S."/>
            <person name="Pangilinan J."/>
            <person name="Riley R."/>
            <person name="Labutti K."/>
            <person name="Andreopoulos B."/>
            <person name="Lipzen A."/>
            <person name="Chen C."/>
            <person name="Yanf M."/>
            <person name="Daum C."/>
            <person name="Ng V."/>
            <person name="Clum A."/>
            <person name="Ohm R."/>
            <person name="Martin F."/>
            <person name="Silar P."/>
            <person name="Natvig D."/>
            <person name="Lalanne C."/>
            <person name="Gautier V."/>
            <person name="Ament-Velasquez S.L."/>
            <person name="Kruys A."/>
            <person name="Hutchinson M.I."/>
            <person name="Powell A.J."/>
            <person name="Barry K."/>
            <person name="Miller A.N."/>
            <person name="Grigoriev I.V."/>
            <person name="Debuchy R."/>
            <person name="Gladieux P."/>
            <person name="Thoren M.H."/>
            <person name="Johannesson H."/>
        </authorList>
    </citation>
    <scope>NUCLEOTIDE SEQUENCE</scope>
    <source>
        <strain evidence="3">CBS 103.79</strain>
    </source>
</reference>
<feature type="region of interest" description="Disordered" evidence="1">
    <location>
        <begin position="348"/>
        <end position="669"/>
    </location>
</feature>
<feature type="compositionally biased region" description="Acidic residues" evidence="1">
    <location>
        <begin position="638"/>
        <end position="669"/>
    </location>
</feature>
<evidence type="ECO:0000256" key="1">
    <source>
        <dbReference type="SAM" id="MobiDB-lite"/>
    </source>
</evidence>
<reference evidence="3" key="1">
    <citation type="journal article" date="2023" name="Mol. Phylogenet. Evol.">
        <title>Genome-scale phylogeny and comparative genomics of the fungal order Sordariales.</title>
        <authorList>
            <person name="Hensen N."/>
            <person name="Bonometti L."/>
            <person name="Westerberg I."/>
            <person name="Brannstrom I.O."/>
            <person name="Guillou S."/>
            <person name="Cros-Aarteil S."/>
            <person name="Calhoun S."/>
            <person name="Haridas S."/>
            <person name="Kuo A."/>
            <person name="Mondo S."/>
            <person name="Pangilinan J."/>
            <person name="Riley R."/>
            <person name="LaButti K."/>
            <person name="Andreopoulos B."/>
            <person name="Lipzen A."/>
            <person name="Chen C."/>
            <person name="Yan M."/>
            <person name="Daum C."/>
            <person name="Ng V."/>
            <person name="Clum A."/>
            <person name="Steindorff A."/>
            <person name="Ohm R.A."/>
            <person name="Martin F."/>
            <person name="Silar P."/>
            <person name="Natvig D.O."/>
            <person name="Lalanne C."/>
            <person name="Gautier V."/>
            <person name="Ament-Velasquez S.L."/>
            <person name="Kruys A."/>
            <person name="Hutchinson M.I."/>
            <person name="Powell A.J."/>
            <person name="Barry K."/>
            <person name="Miller A.N."/>
            <person name="Grigoriev I.V."/>
            <person name="Debuchy R."/>
            <person name="Gladieux P."/>
            <person name="Hiltunen Thoren M."/>
            <person name="Johannesson H."/>
        </authorList>
    </citation>
    <scope>NUCLEOTIDE SEQUENCE</scope>
    <source>
        <strain evidence="3">CBS 103.79</strain>
    </source>
</reference>
<dbReference type="PANTHER" id="PTHR35910:SF6">
    <property type="entry name" value="2EXR DOMAIN-CONTAINING PROTEIN"/>
    <property type="match status" value="1"/>
</dbReference>
<feature type="compositionally biased region" description="Acidic residues" evidence="1">
    <location>
        <begin position="479"/>
        <end position="488"/>
    </location>
</feature>
<feature type="compositionally biased region" description="Acidic residues" evidence="1">
    <location>
        <begin position="509"/>
        <end position="518"/>
    </location>
</feature>
<organism evidence="3 4">
    <name type="scientific">Staphylotrichum tortipilum</name>
    <dbReference type="NCBI Taxonomy" id="2831512"/>
    <lineage>
        <taxon>Eukaryota</taxon>
        <taxon>Fungi</taxon>
        <taxon>Dikarya</taxon>
        <taxon>Ascomycota</taxon>
        <taxon>Pezizomycotina</taxon>
        <taxon>Sordariomycetes</taxon>
        <taxon>Sordariomycetidae</taxon>
        <taxon>Sordariales</taxon>
        <taxon>Chaetomiaceae</taxon>
        <taxon>Staphylotrichum</taxon>
    </lineage>
</organism>
<sequence>MSLESDESDHIGFLGEQSDSEGSDASADDSDGAGPSSHALFDLEAADSDDRDSDGDDDDDIDGGRPGSSDLDACSETYSFPQFARLPFELRHRIWEYFCPDLTAKSRVYWLRLALSPALRRGVPPTFVILEGPFVEQQTRPARTMLAVHHQSRQMALKAFPDSLSILGDGIVRFSSARDVVFLDCTDVVRLAVEFPRLPGFAEHVRNLAIEPAAMCALESRELVASLVDAFGALETLYYMTDPTNHQRRHLRWCLSDPVKHYSLSTFEEQTGLGEDGEHVYCWPDVNHPDFSKDEIPLEDMADNLRKDGIHGQLIRGATLRGLSVWPMVQFLRDDFHLFNNFRAWHGSSPPWDSSSQDSSDDDPEPDEYESEGIDDSEISDADSQESDTHDLIVLDDDSDDDEGVDGSRSSSRSQSPHPRSQPATIDLTADDDDNLARFSSPEHSSATLRVSDESENESDQPAARTSRRKRPRARVVESESEEDDPDDDVPRKRARIERRQPTIVISSDGEDDGEDGGEAARVAQRRSRVVIVDDSDEENDGERAADDDGGGDGPGSEHEWSGLPSSDDEEEGSDSDGGAATNKPLSLAEKLQLHRDRNPIPASEDGDDSEMDERRDSDEMSGDDMSGDDYDARDYADFQDDEEGNQVSDDGGDDDQEAGEEYDESDGY</sequence>
<dbReference type="PANTHER" id="PTHR35910">
    <property type="entry name" value="2EXR DOMAIN-CONTAINING PROTEIN"/>
    <property type="match status" value="1"/>
</dbReference>
<proteinExistence type="predicted"/>
<feature type="compositionally biased region" description="Low complexity" evidence="1">
    <location>
        <begin position="407"/>
        <end position="422"/>
    </location>
</feature>
<dbReference type="Pfam" id="PF20150">
    <property type="entry name" value="2EXR"/>
    <property type="match status" value="1"/>
</dbReference>
<keyword evidence="4" id="KW-1185">Reference proteome</keyword>
<feature type="compositionally biased region" description="Acidic residues" evidence="1">
    <location>
        <begin position="359"/>
        <end position="386"/>
    </location>
</feature>
<name>A0AAN6MNV0_9PEZI</name>